<dbReference type="STRING" id="927664.SAMN05421780_11058"/>
<accession>A0A1I1M7H4</accession>
<proteinExistence type="predicted"/>
<evidence type="ECO:0000313" key="1">
    <source>
        <dbReference type="EMBL" id="SFC81165.1"/>
    </source>
</evidence>
<gene>
    <name evidence="1" type="ORF">SAMN05421780_11058</name>
</gene>
<organism evidence="1 2">
    <name type="scientific">Flexibacter flexilis DSM 6793</name>
    <dbReference type="NCBI Taxonomy" id="927664"/>
    <lineage>
        <taxon>Bacteria</taxon>
        <taxon>Pseudomonadati</taxon>
        <taxon>Bacteroidota</taxon>
        <taxon>Cytophagia</taxon>
        <taxon>Cytophagales</taxon>
        <taxon>Flexibacteraceae</taxon>
        <taxon>Flexibacter</taxon>
    </lineage>
</organism>
<evidence type="ECO:0000313" key="2">
    <source>
        <dbReference type="Proteomes" id="UP000199514"/>
    </source>
</evidence>
<name>A0A1I1M7H4_9BACT</name>
<sequence>MKFYPHQFYSKHTHTDEIPIGKTVVFQPKYLIEGSFVGVVTSHLYARVLIIESLDKQHKWWISTGRVVENMTMDQAYQYFELGLNIRHKSFAPGTYIEKHGEFSLITELGNCISVEEYYAAMSTYQDYWEKWNKGWNLF</sequence>
<dbReference type="Proteomes" id="UP000199514">
    <property type="component" value="Unassembled WGS sequence"/>
</dbReference>
<protein>
    <submittedName>
        <fullName evidence="1">Uncharacterized protein</fullName>
    </submittedName>
</protein>
<dbReference type="RefSeq" id="WP_091515028.1">
    <property type="nucleotide sequence ID" value="NZ_FOLE01000010.1"/>
</dbReference>
<keyword evidence="2" id="KW-1185">Reference proteome</keyword>
<dbReference type="EMBL" id="FOLE01000010">
    <property type="protein sequence ID" value="SFC81165.1"/>
    <property type="molecule type" value="Genomic_DNA"/>
</dbReference>
<dbReference type="AlphaFoldDB" id="A0A1I1M7H4"/>
<reference evidence="1 2" key="1">
    <citation type="submission" date="2016-10" db="EMBL/GenBank/DDBJ databases">
        <authorList>
            <person name="de Groot N.N."/>
        </authorList>
    </citation>
    <scope>NUCLEOTIDE SEQUENCE [LARGE SCALE GENOMIC DNA]</scope>
    <source>
        <strain evidence="1 2">DSM 6793</strain>
    </source>
</reference>